<comment type="caution">
    <text evidence="3">The sequence shown here is derived from an EMBL/GenBank/DDBJ whole genome shotgun (WGS) entry which is preliminary data.</text>
</comment>
<feature type="signal peptide" evidence="1">
    <location>
        <begin position="1"/>
        <end position="29"/>
    </location>
</feature>
<feature type="chain" id="PRO_5016858750" description="DUF2059 domain-containing protein" evidence="1">
    <location>
        <begin position="30"/>
        <end position="281"/>
    </location>
</feature>
<feature type="domain" description="DUF2059" evidence="2">
    <location>
        <begin position="86"/>
        <end position="143"/>
    </location>
</feature>
<evidence type="ECO:0000256" key="1">
    <source>
        <dbReference type="SAM" id="SignalP"/>
    </source>
</evidence>
<proteinExistence type="predicted"/>
<dbReference type="EMBL" id="QOCE01000037">
    <property type="protein sequence ID" value="RBW53411.1"/>
    <property type="molecule type" value="Genomic_DNA"/>
</dbReference>
<evidence type="ECO:0000259" key="2">
    <source>
        <dbReference type="Pfam" id="PF09832"/>
    </source>
</evidence>
<dbReference type="AlphaFoldDB" id="A0A366WXB1"/>
<protein>
    <recommendedName>
        <fullName evidence="2">DUF2059 domain-containing protein</fullName>
    </recommendedName>
</protein>
<gene>
    <name evidence="3" type="ORF">DS909_14905</name>
</gene>
<dbReference type="OrthoDB" id="7830101at2"/>
<dbReference type="Proteomes" id="UP000252706">
    <property type="component" value="Unassembled WGS sequence"/>
</dbReference>
<dbReference type="InterPro" id="IPR018637">
    <property type="entry name" value="DUF2059"/>
</dbReference>
<name>A0A366WXB1_9RHOB</name>
<reference evidence="3 4" key="1">
    <citation type="submission" date="2018-07" db="EMBL/GenBank/DDBJ databases">
        <title>Modular assembly of carbohydrate-degrading microbial communities in the ocean.</title>
        <authorList>
            <person name="Enke T.N."/>
            <person name="Datta M.S."/>
            <person name="Schwartzman J.A."/>
            <person name="Cermak N."/>
            <person name="Schmitz D.A."/>
            <person name="Barrere J."/>
            <person name="Cordero O.X."/>
        </authorList>
    </citation>
    <scope>NUCLEOTIDE SEQUENCE [LARGE SCALE GENOMIC DNA]</scope>
    <source>
        <strain evidence="3 4">C3M10</strain>
    </source>
</reference>
<sequence>MKHAFSFSGFFRLLLIVGFTLQLSTTAEATSRERIEAFLETTGFDVALDGIAFASTSAPQMLGMVPDDFGTDWARAAKQVFDVQIMHRLAVEILEQTLTETALEHAITFYSSELGQRLVEVENASHKIEDDTYKQEQGRAIVADLVKNGAPRVEILNRMNRAIDSSDSALRALQEIQIRFLLAAHSAGVIELDLDGDDLRQAIKQNESATRTALRMSALAGAAYTYQVFPDEDIQTYAEELEHPLMQEVYELLNAVQYEIMANRFEALAQKMKNLETGQDI</sequence>
<organism evidence="3 4">
    <name type="scientific">Phaeobacter gallaeciensis</name>
    <dbReference type="NCBI Taxonomy" id="60890"/>
    <lineage>
        <taxon>Bacteria</taxon>
        <taxon>Pseudomonadati</taxon>
        <taxon>Pseudomonadota</taxon>
        <taxon>Alphaproteobacteria</taxon>
        <taxon>Rhodobacterales</taxon>
        <taxon>Roseobacteraceae</taxon>
        <taxon>Phaeobacter</taxon>
    </lineage>
</organism>
<accession>A0A366WXB1</accession>
<keyword evidence="1" id="KW-0732">Signal</keyword>
<dbReference type="RefSeq" id="WP_113824261.1">
    <property type="nucleotide sequence ID" value="NZ_QOCE01000037.1"/>
</dbReference>
<evidence type="ECO:0000313" key="3">
    <source>
        <dbReference type="EMBL" id="RBW53411.1"/>
    </source>
</evidence>
<dbReference type="Pfam" id="PF09832">
    <property type="entry name" value="DUF2059"/>
    <property type="match status" value="1"/>
</dbReference>
<evidence type="ECO:0000313" key="4">
    <source>
        <dbReference type="Proteomes" id="UP000252706"/>
    </source>
</evidence>